<proteinExistence type="predicted"/>
<gene>
    <name evidence="7" type="ORF">BCR34DRAFT_436531</name>
</gene>
<dbReference type="InterPro" id="IPR011701">
    <property type="entry name" value="MFS"/>
</dbReference>
<dbReference type="Gene3D" id="1.20.1250.20">
    <property type="entry name" value="MFS general substrate transporter like domains"/>
    <property type="match status" value="1"/>
</dbReference>
<feature type="transmembrane region" description="Helical" evidence="5">
    <location>
        <begin position="130"/>
        <end position="150"/>
    </location>
</feature>
<dbReference type="EMBL" id="MCFA01000074">
    <property type="protein sequence ID" value="ORY10364.1"/>
    <property type="molecule type" value="Genomic_DNA"/>
</dbReference>
<dbReference type="CDD" id="cd17502">
    <property type="entry name" value="MFS_Azr1_MDR_like"/>
    <property type="match status" value="1"/>
</dbReference>
<dbReference type="PANTHER" id="PTHR23501:SF199">
    <property type="entry name" value="MFS EFFLUX TRANSPORTER INPD-RELATED"/>
    <property type="match status" value="1"/>
</dbReference>
<dbReference type="SUPFAM" id="SSF103473">
    <property type="entry name" value="MFS general substrate transporter"/>
    <property type="match status" value="1"/>
</dbReference>
<keyword evidence="2 5" id="KW-0812">Transmembrane</keyword>
<sequence length="509" mass="55004">LESWKLAVVIGALCLAIFLYGLDMNIIGVAIPKITTEFNSLDDVAWYGSAYLLTITAFQPLFGNFYKYFNAKLVYLISIAIFEVGSIICAAAPNSSVLIFGRAFLGFGAAGLLQGALAIIGYSVRLDKVPMYQGVVVSSLGISVCTGPLIGGALTDHASWRWCFWINVPVGVAVFLSILIFVTLNDASNQKNRELPLRKKVQHMDPLGTVFFLGAVCCLLIVLQLGGQKMPWASARAVMLFLGFGFLMGVFIFLQWEKGEYATIPPRILFKRSIYMGALVLFFLGMSSLTYAYFLPIYFQSIQGVSATSSGVRFIALVLPQIVGLVITGAIVSIWGYYVPYIIVGVVITSIGAGLLSTLDAYTSTVKWATFMVINGLGIGMAQQLPYTALQAVLDPSDVPIGNAIAVFSYQLGGGLSVAIAQNLFLNKLTAVIPRYTTTVSPLEVVAAGATGLVKLAKSYKVLRALREAYAEALQDAFVFAVVAACLAFPFGWFMEWLNIKQVAGERAK</sequence>
<evidence type="ECO:0000313" key="8">
    <source>
        <dbReference type="Proteomes" id="UP000193144"/>
    </source>
</evidence>
<feature type="non-terminal residue" evidence="7">
    <location>
        <position position="1"/>
    </location>
</feature>
<evidence type="ECO:0000256" key="1">
    <source>
        <dbReference type="ARBA" id="ARBA00004141"/>
    </source>
</evidence>
<dbReference type="Pfam" id="PF07690">
    <property type="entry name" value="MFS_1"/>
    <property type="match status" value="1"/>
</dbReference>
<feature type="transmembrane region" description="Helical" evidence="5">
    <location>
        <begin position="274"/>
        <end position="299"/>
    </location>
</feature>
<dbReference type="PANTHER" id="PTHR23501">
    <property type="entry name" value="MAJOR FACILITATOR SUPERFAMILY"/>
    <property type="match status" value="1"/>
</dbReference>
<organism evidence="7 8">
    <name type="scientific">Clohesyomyces aquaticus</name>
    <dbReference type="NCBI Taxonomy" id="1231657"/>
    <lineage>
        <taxon>Eukaryota</taxon>
        <taxon>Fungi</taxon>
        <taxon>Dikarya</taxon>
        <taxon>Ascomycota</taxon>
        <taxon>Pezizomycotina</taxon>
        <taxon>Dothideomycetes</taxon>
        <taxon>Pleosporomycetidae</taxon>
        <taxon>Pleosporales</taxon>
        <taxon>Lindgomycetaceae</taxon>
        <taxon>Clohesyomyces</taxon>
    </lineage>
</organism>
<evidence type="ECO:0000313" key="7">
    <source>
        <dbReference type="EMBL" id="ORY10364.1"/>
    </source>
</evidence>
<keyword evidence="4 5" id="KW-0472">Membrane</keyword>
<evidence type="ECO:0000256" key="4">
    <source>
        <dbReference type="ARBA" id="ARBA00023136"/>
    </source>
</evidence>
<evidence type="ECO:0000256" key="3">
    <source>
        <dbReference type="ARBA" id="ARBA00022989"/>
    </source>
</evidence>
<feature type="transmembrane region" description="Helical" evidence="5">
    <location>
        <begin position="74"/>
        <end position="92"/>
    </location>
</feature>
<evidence type="ECO:0000256" key="2">
    <source>
        <dbReference type="ARBA" id="ARBA00022692"/>
    </source>
</evidence>
<feature type="transmembrane region" description="Helical" evidence="5">
    <location>
        <begin position="44"/>
        <end position="62"/>
    </location>
</feature>
<feature type="transmembrane region" description="Helical" evidence="5">
    <location>
        <begin position="477"/>
        <end position="500"/>
    </location>
</feature>
<feature type="transmembrane region" description="Helical" evidence="5">
    <location>
        <begin position="6"/>
        <end position="32"/>
    </location>
</feature>
<dbReference type="GO" id="GO:0022857">
    <property type="term" value="F:transmembrane transporter activity"/>
    <property type="evidence" value="ECO:0007669"/>
    <property type="project" value="InterPro"/>
</dbReference>
<dbReference type="InterPro" id="IPR036259">
    <property type="entry name" value="MFS_trans_sf"/>
</dbReference>
<keyword evidence="8" id="KW-1185">Reference proteome</keyword>
<dbReference type="GO" id="GO:0005886">
    <property type="term" value="C:plasma membrane"/>
    <property type="evidence" value="ECO:0007669"/>
    <property type="project" value="TreeGrafter"/>
</dbReference>
<dbReference type="FunFam" id="1.20.1250.20:FF:000196">
    <property type="entry name" value="MFS toxin efflux pump (AflT)"/>
    <property type="match status" value="1"/>
</dbReference>
<feature type="transmembrane region" description="Helical" evidence="5">
    <location>
        <begin position="237"/>
        <end position="254"/>
    </location>
</feature>
<protein>
    <submittedName>
        <fullName evidence="7">Major facilitator superfamily domain-containing protein</fullName>
    </submittedName>
</protein>
<dbReference type="OrthoDB" id="10021397at2759"/>
<keyword evidence="3 5" id="KW-1133">Transmembrane helix</keyword>
<reference evidence="7 8" key="1">
    <citation type="submission" date="2016-07" db="EMBL/GenBank/DDBJ databases">
        <title>Pervasive Adenine N6-methylation of Active Genes in Fungi.</title>
        <authorList>
            <consortium name="DOE Joint Genome Institute"/>
            <person name="Mondo S.J."/>
            <person name="Dannebaum R.O."/>
            <person name="Kuo R.C."/>
            <person name="Labutti K."/>
            <person name="Haridas S."/>
            <person name="Kuo A."/>
            <person name="Salamov A."/>
            <person name="Ahrendt S.R."/>
            <person name="Lipzen A."/>
            <person name="Sullivan W."/>
            <person name="Andreopoulos W.B."/>
            <person name="Clum A."/>
            <person name="Lindquist E."/>
            <person name="Daum C."/>
            <person name="Ramamoorthy G.K."/>
            <person name="Gryganskyi A."/>
            <person name="Culley D."/>
            <person name="Magnuson J.K."/>
            <person name="James T.Y."/>
            <person name="O'Malley M.A."/>
            <person name="Stajich J.E."/>
            <person name="Spatafora J.W."/>
            <person name="Visel A."/>
            <person name="Grigoriev I.V."/>
        </authorList>
    </citation>
    <scope>NUCLEOTIDE SEQUENCE [LARGE SCALE GENOMIC DNA]</scope>
    <source>
        <strain evidence="7 8">CBS 115471</strain>
    </source>
</reference>
<feature type="transmembrane region" description="Helical" evidence="5">
    <location>
        <begin position="338"/>
        <end position="356"/>
    </location>
</feature>
<dbReference type="Gene3D" id="1.20.1720.10">
    <property type="entry name" value="Multidrug resistance protein D"/>
    <property type="match status" value="1"/>
</dbReference>
<name>A0A1Y1ZJJ1_9PLEO</name>
<dbReference type="PROSITE" id="PS50850">
    <property type="entry name" value="MFS"/>
    <property type="match status" value="1"/>
</dbReference>
<evidence type="ECO:0000256" key="5">
    <source>
        <dbReference type="SAM" id="Phobius"/>
    </source>
</evidence>
<feature type="transmembrane region" description="Helical" evidence="5">
    <location>
        <begin position="204"/>
        <end position="225"/>
    </location>
</feature>
<feature type="domain" description="Major facilitator superfamily (MFS) profile" evidence="6">
    <location>
        <begin position="9"/>
        <end position="467"/>
    </location>
</feature>
<comment type="subcellular location">
    <subcellularLocation>
        <location evidence="1">Membrane</location>
        <topology evidence="1">Multi-pass membrane protein</topology>
    </subcellularLocation>
</comment>
<feature type="transmembrane region" description="Helical" evidence="5">
    <location>
        <begin position="104"/>
        <end position="124"/>
    </location>
</feature>
<feature type="transmembrane region" description="Helical" evidence="5">
    <location>
        <begin position="405"/>
        <end position="426"/>
    </location>
</feature>
<dbReference type="Proteomes" id="UP000193144">
    <property type="component" value="Unassembled WGS sequence"/>
</dbReference>
<feature type="transmembrane region" description="Helical" evidence="5">
    <location>
        <begin position="311"/>
        <end position="332"/>
    </location>
</feature>
<feature type="transmembrane region" description="Helical" evidence="5">
    <location>
        <begin position="162"/>
        <end position="184"/>
    </location>
</feature>
<accession>A0A1Y1ZJJ1</accession>
<evidence type="ECO:0000259" key="6">
    <source>
        <dbReference type="PROSITE" id="PS50850"/>
    </source>
</evidence>
<feature type="non-terminal residue" evidence="7">
    <location>
        <position position="509"/>
    </location>
</feature>
<dbReference type="InterPro" id="IPR020846">
    <property type="entry name" value="MFS_dom"/>
</dbReference>
<comment type="caution">
    <text evidence="7">The sequence shown here is derived from an EMBL/GenBank/DDBJ whole genome shotgun (WGS) entry which is preliminary data.</text>
</comment>
<dbReference type="AlphaFoldDB" id="A0A1Y1ZJJ1"/>